<dbReference type="EMBL" id="CP136600">
    <property type="protein sequence ID" value="WOH38955.1"/>
    <property type="molecule type" value="Genomic_DNA"/>
</dbReference>
<organism evidence="2 3">
    <name type="scientific">Thalassotalea fonticola</name>
    <dbReference type="NCBI Taxonomy" id="3065649"/>
    <lineage>
        <taxon>Bacteria</taxon>
        <taxon>Pseudomonadati</taxon>
        <taxon>Pseudomonadota</taxon>
        <taxon>Gammaproteobacteria</taxon>
        <taxon>Alteromonadales</taxon>
        <taxon>Colwelliaceae</taxon>
        <taxon>Thalassotalea</taxon>
    </lineage>
</organism>
<name>A0ABZ0GT12_9GAMM</name>
<dbReference type="Proteomes" id="UP001301442">
    <property type="component" value="Chromosome"/>
</dbReference>
<feature type="chain" id="PRO_5046959979" description="Outer membrane beta-barrel domain-containing protein" evidence="1">
    <location>
        <begin position="24"/>
        <end position="192"/>
    </location>
</feature>
<dbReference type="RefSeq" id="WP_348397721.1">
    <property type="nucleotide sequence ID" value="NZ_CP136600.1"/>
</dbReference>
<keyword evidence="3" id="KW-1185">Reference proteome</keyword>
<reference evidence="2 3" key="1">
    <citation type="submission" date="2023-09" db="EMBL/GenBank/DDBJ databases">
        <authorList>
            <person name="Qi X."/>
        </authorList>
    </citation>
    <scope>NUCLEOTIDE SEQUENCE [LARGE SCALE GENOMIC DNA]</scope>
    <source>
        <strain evidence="2 3">S1-1</strain>
    </source>
</reference>
<dbReference type="Gene3D" id="2.40.160.20">
    <property type="match status" value="1"/>
</dbReference>
<dbReference type="SUPFAM" id="SSF56925">
    <property type="entry name" value="OMPA-like"/>
    <property type="match status" value="1"/>
</dbReference>
<gene>
    <name evidence="2" type="ORF">RI844_06975</name>
</gene>
<evidence type="ECO:0000256" key="1">
    <source>
        <dbReference type="SAM" id="SignalP"/>
    </source>
</evidence>
<sequence length="192" mass="20932">MVNVKRNVCLLAGLLAIGSFAQAEEIEESGIIEPVISRQAVDVDIHASDWEIGVFAGAANMDQGTTNAVAGARFGYHLNENFFAEASYTLSNHDNEVSFMNVVLGYNFHQSTFVTSDYTAKTSIFFVAGGGRTDFDGVAELNTIVGGAGYRVMLNDSFSLRFDLRGHIHHQVETDEEWAVDAEANAGLSYFF</sequence>
<evidence type="ECO:0000313" key="3">
    <source>
        <dbReference type="Proteomes" id="UP001301442"/>
    </source>
</evidence>
<dbReference type="InterPro" id="IPR011250">
    <property type="entry name" value="OMP/PagP_B-barrel"/>
</dbReference>
<evidence type="ECO:0000313" key="2">
    <source>
        <dbReference type="EMBL" id="WOH38955.1"/>
    </source>
</evidence>
<evidence type="ECO:0008006" key="4">
    <source>
        <dbReference type="Google" id="ProtNLM"/>
    </source>
</evidence>
<keyword evidence="1" id="KW-0732">Signal</keyword>
<accession>A0ABZ0GT12</accession>
<feature type="signal peptide" evidence="1">
    <location>
        <begin position="1"/>
        <end position="23"/>
    </location>
</feature>
<protein>
    <recommendedName>
        <fullName evidence="4">Outer membrane beta-barrel domain-containing protein</fullName>
    </recommendedName>
</protein>
<proteinExistence type="predicted"/>